<sequence>MAAPTDLRGRLRARLVQAMKERDTVVVRVCRTALAAIENAEAVPVTVAPAAGAVEGSAVGVGAAEAPRRELGEPEVRAILAGEIVERQGAASGLAASRPDRAEELRHEAEVLQGLLDG</sequence>
<dbReference type="Gene3D" id="1.10.1510.10">
    <property type="entry name" value="Uncharacterised protein YqeY/AIM41 PF09424, N-terminal domain"/>
    <property type="match status" value="1"/>
</dbReference>
<comment type="caution">
    <text evidence="1">The sequence shown here is derived from an EMBL/GenBank/DDBJ whole genome shotgun (WGS) entry which is preliminary data.</text>
</comment>
<evidence type="ECO:0000313" key="1">
    <source>
        <dbReference type="EMBL" id="NYG38457.1"/>
    </source>
</evidence>
<reference evidence="1 2" key="1">
    <citation type="submission" date="2020-07" db="EMBL/GenBank/DDBJ databases">
        <title>Sequencing the genomes of 1000 actinobacteria strains.</title>
        <authorList>
            <person name="Klenk H.-P."/>
        </authorList>
    </citation>
    <scope>NUCLEOTIDE SEQUENCE [LARGE SCALE GENOMIC DNA]</scope>
    <source>
        <strain evidence="1 2">DSM 24723</strain>
    </source>
</reference>
<dbReference type="RefSeq" id="WP_179463648.1">
    <property type="nucleotide sequence ID" value="NZ_JACBZX010000001.1"/>
</dbReference>
<keyword evidence="2" id="KW-1185">Reference proteome</keyword>
<evidence type="ECO:0008006" key="3">
    <source>
        <dbReference type="Google" id="ProtNLM"/>
    </source>
</evidence>
<dbReference type="EMBL" id="JACBZX010000001">
    <property type="protein sequence ID" value="NYG38457.1"/>
    <property type="molecule type" value="Genomic_DNA"/>
</dbReference>
<dbReference type="AlphaFoldDB" id="A0A852X7R3"/>
<dbReference type="InterPro" id="IPR042184">
    <property type="entry name" value="YqeY/Aim41_N"/>
</dbReference>
<gene>
    <name evidence="1" type="ORF">BJY28_002926</name>
</gene>
<protein>
    <recommendedName>
        <fullName evidence="3">GatB/YqeY domain-containing protein</fullName>
    </recommendedName>
</protein>
<dbReference type="Proteomes" id="UP000592181">
    <property type="component" value="Unassembled WGS sequence"/>
</dbReference>
<accession>A0A852X7R3</accession>
<name>A0A852X7R3_9MICO</name>
<proteinExistence type="predicted"/>
<evidence type="ECO:0000313" key="2">
    <source>
        <dbReference type="Proteomes" id="UP000592181"/>
    </source>
</evidence>
<organism evidence="1 2">
    <name type="scientific">Janibacter alkaliphilus</name>
    <dbReference type="NCBI Taxonomy" id="1069963"/>
    <lineage>
        <taxon>Bacteria</taxon>
        <taxon>Bacillati</taxon>
        <taxon>Actinomycetota</taxon>
        <taxon>Actinomycetes</taxon>
        <taxon>Micrococcales</taxon>
        <taxon>Intrasporangiaceae</taxon>
        <taxon>Janibacter</taxon>
    </lineage>
</organism>